<proteinExistence type="predicted"/>
<comment type="subcellular location">
    <subcellularLocation>
        <location evidence="1">Cell membrane</location>
        <topology evidence="1">Multi-pass membrane protein</topology>
    </subcellularLocation>
</comment>
<evidence type="ECO:0000256" key="6">
    <source>
        <dbReference type="ARBA" id="ARBA00023136"/>
    </source>
</evidence>
<keyword evidence="12" id="KW-1185">Reference proteome</keyword>
<feature type="transmembrane region" description="Helical" evidence="9">
    <location>
        <begin position="257"/>
        <end position="278"/>
    </location>
</feature>
<keyword evidence="8" id="KW-0807">Transducer</keyword>
<dbReference type="SUPFAM" id="SSF81321">
    <property type="entry name" value="Family A G protein-coupled receptor-like"/>
    <property type="match status" value="1"/>
</dbReference>
<evidence type="ECO:0000256" key="8">
    <source>
        <dbReference type="ARBA" id="ARBA00023224"/>
    </source>
</evidence>
<dbReference type="CDD" id="cd00637">
    <property type="entry name" value="7tm_classA_rhodopsin-like"/>
    <property type="match status" value="1"/>
</dbReference>
<keyword evidence="3 9" id="KW-0812">Transmembrane</keyword>
<organism evidence="11 12">
    <name type="scientific">Magallana gigas</name>
    <name type="common">Pacific oyster</name>
    <name type="synonym">Crassostrea gigas</name>
    <dbReference type="NCBI Taxonomy" id="29159"/>
    <lineage>
        <taxon>Eukaryota</taxon>
        <taxon>Metazoa</taxon>
        <taxon>Spiralia</taxon>
        <taxon>Lophotrochozoa</taxon>
        <taxon>Mollusca</taxon>
        <taxon>Bivalvia</taxon>
        <taxon>Autobranchia</taxon>
        <taxon>Pteriomorphia</taxon>
        <taxon>Ostreida</taxon>
        <taxon>Ostreoidea</taxon>
        <taxon>Ostreidae</taxon>
        <taxon>Magallana</taxon>
    </lineage>
</organism>
<dbReference type="PROSITE" id="PS50262">
    <property type="entry name" value="G_PROTEIN_RECEP_F1_2"/>
    <property type="match status" value="1"/>
</dbReference>
<protein>
    <recommendedName>
        <fullName evidence="10">G-protein coupled receptors family 1 profile domain-containing protein</fullName>
    </recommendedName>
</protein>
<keyword evidence="2" id="KW-1003">Cell membrane</keyword>
<keyword evidence="6 9" id="KW-0472">Membrane</keyword>
<sequence length="386" mass="44206">MQSNLTNSVIEVASNFNVHVSCDDNEEHDHFSSIFTCFIITWLILILVADLVGNTLVILVILKNPSMHDRTQTTNFFLLNLAVADLLVAFVIPFSIHSAYKECWDMSMILCKLNSFLVTLSLLTSIHTLMYISIHKFISVRRVAIMNNFNKPVTRRTSLIMIVAAWMYALVFSVLTVISDPIFKEKTLQCGPRYPVFGNTTFFLHIGNQIGNLFVPLVILTFCYIRIFMYIRHHTHEQRNISLTTSDGNTSQGERGVTLTLVIVLAFFLLSWLPYIVYTNYGAIVKDKKNDIPYYLNPLAYCFGYMNSAYNPLIYAWRIPRFRQGYKDIFNKTKYFVTIVDGGRRVRRPVTPSMIESEAGRRLSATQRSISDVRISAVGHSCQNIK</sequence>
<dbReference type="PANTHER" id="PTHR24228">
    <property type="entry name" value="B2 BRADYKININ RECEPTOR/ANGIOTENSIN II RECEPTOR"/>
    <property type="match status" value="1"/>
</dbReference>
<dbReference type="Gene3D" id="1.20.1070.10">
    <property type="entry name" value="Rhodopsin 7-helix transmembrane proteins"/>
    <property type="match status" value="1"/>
</dbReference>
<evidence type="ECO:0000256" key="5">
    <source>
        <dbReference type="ARBA" id="ARBA00023040"/>
    </source>
</evidence>
<dbReference type="EnsemblMetazoa" id="G31410.2">
    <property type="protein sequence ID" value="G31410.2:cds"/>
    <property type="gene ID" value="G31410"/>
</dbReference>
<evidence type="ECO:0000259" key="10">
    <source>
        <dbReference type="PROSITE" id="PS50262"/>
    </source>
</evidence>
<dbReference type="GO" id="GO:0005886">
    <property type="term" value="C:plasma membrane"/>
    <property type="evidence" value="ECO:0007669"/>
    <property type="project" value="UniProtKB-SubCell"/>
</dbReference>
<keyword evidence="4 9" id="KW-1133">Transmembrane helix</keyword>
<feature type="transmembrane region" description="Helical" evidence="9">
    <location>
        <begin position="74"/>
        <end position="96"/>
    </location>
</feature>
<feature type="transmembrane region" description="Helical" evidence="9">
    <location>
        <begin position="33"/>
        <end position="62"/>
    </location>
</feature>
<feature type="transmembrane region" description="Helical" evidence="9">
    <location>
        <begin position="159"/>
        <end position="178"/>
    </location>
</feature>
<dbReference type="InterPro" id="IPR017452">
    <property type="entry name" value="GPCR_Rhodpsn_7TM"/>
</dbReference>
<dbReference type="OMA" id="CGPAYPH"/>
<reference evidence="11" key="1">
    <citation type="submission" date="2022-08" db="UniProtKB">
        <authorList>
            <consortium name="EnsemblMetazoa"/>
        </authorList>
    </citation>
    <scope>IDENTIFICATION</scope>
    <source>
        <strain evidence="11">05x7-T-G4-1.051#20</strain>
    </source>
</reference>
<evidence type="ECO:0000256" key="3">
    <source>
        <dbReference type="ARBA" id="ARBA00022692"/>
    </source>
</evidence>
<dbReference type="GO" id="GO:0004930">
    <property type="term" value="F:G protein-coupled receptor activity"/>
    <property type="evidence" value="ECO:0007669"/>
    <property type="project" value="UniProtKB-KW"/>
</dbReference>
<dbReference type="AlphaFoldDB" id="A0A8W8M5C7"/>
<evidence type="ECO:0000313" key="11">
    <source>
        <dbReference type="EnsemblMetazoa" id="G31410.1:cds"/>
    </source>
</evidence>
<feature type="transmembrane region" description="Helical" evidence="9">
    <location>
        <begin position="213"/>
        <end position="231"/>
    </location>
</feature>
<dbReference type="Pfam" id="PF00001">
    <property type="entry name" value="7tm_1"/>
    <property type="match status" value="1"/>
</dbReference>
<dbReference type="OrthoDB" id="10034726at2759"/>
<dbReference type="EnsemblMetazoa" id="G31410.1">
    <property type="protein sequence ID" value="G31410.1:cds"/>
    <property type="gene ID" value="G31410"/>
</dbReference>
<feature type="domain" description="G-protein coupled receptors family 1 profile" evidence="10">
    <location>
        <begin position="53"/>
        <end position="315"/>
    </location>
</feature>
<evidence type="ECO:0000256" key="9">
    <source>
        <dbReference type="SAM" id="Phobius"/>
    </source>
</evidence>
<keyword evidence="5" id="KW-0297">G-protein coupled receptor</keyword>
<evidence type="ECO:0000256" key="1">
    <source>
        <dbReference type="ARBA" id="ARBA00004651"/>
    </source>
</evidence>
<dbReference type="Proteomes" id="UP000005408">
    <property type="component" value="Unassembled WGS sequence"/>
</dbReference>
<evidence type="ECO:0000256" key="4">
    <source>
        <dbReference type="ARBA" id="ARBA00022989"/>
    </source>
</evidence>
<accession>A0A8W8M5C7</accession>
<evidence type="ECO:0000256" key="7">
    <source>
        <dbReference type="ARBA" id="ARBA00023170"/>
    </source>
</evidence>
<evidence type="ECO:0000313" key="12">
    <source>
        <dbReference type="Proteomes" id="UP000005408"/>
    </source>
</evidence>
<feature type="transmembrane region" description="Helical" evidence="9">
    <location>
        <begin position="298"/>
        <end position="317"/>
    </location>
</feature>
<dbReference type="InterPro" id="IPR000276">
    <property type="entry name" value="GPCR_Rhodpsn"/>
</dbReference>
<dbReference type="PRINTS" id="PR00237">
    <property type="entry name" value="GPCRRHODOPSN"/>
</dbReference>
<feature type="transmembrane region" description="Helical" evidence="9">
    <location>
        <begin position="116"/>
        <end position="138"/>
    </location>
</feature>
<name>A0A8W8M5C7_MAGGI</name>
<dbReference type="PANTHER" id="PTHR24228:SF59">
    <property type="entry name" value="NEUROPEPTIDE RECEPTOR 15"/>
    <property type="match status" value="1"/>
</dbReference>
<keyword evidence="7" id="KW-0675">Receptor</keyword>
<evidence type="ECO:0000256" key="2">
    <source>
        <dbReference type="ARBA" id="ARBA00022475"/>
    </source>
</evidence>